<evidence type="ECO:0000256" key="1">
    <source>
        <dbReference type="SAM" id="SignalP"/>
    </source>
</evidence>
<dbReference type="EMBL" id="CAJVCH010182346">
    <property type="protein sequence ID" value="CAG7729662.1"/>
    <property type="molecule type" value="Genomic_DNA"/>
</dbReference>
<gene>
    <name evidence="2" type="ORF">AFUS01_LOCUS18360</name>
</gene>
<proteinExistence type="predicted"/>
<feature type="chain" id="PRO_5035211448" evidence="1">
    <location>
        <begin position="18"/>
        <end position="203"/>
    </location>
</feature>
<comment type="caution">
    <text evidence="2">The sequence shown here is derived from an EMBL/GenBank/DDBJ whole genome shotgun (WGS) entry which is preliminary data.</text>
</comment>
<feature type="signal peptide" evidence="1">
    <location>
        <begin position="1"/>
        <end position="17"/>
    </location>
</feature>
<protein>
    <submittedName>
        <fullName evidence="2">Uncharacterized protein</fullName>
    </submittedName>
</protein>
<keyword evidence="3" id="KW-1185">Reference proteome</keyword>
<organism evidence="2 3">
    <name type="scientific">Allacma fusca</name>
    <dbReference type="NCBI Taxonomy" id="39272"/>
    <lineage>
        <taxon>Eukaryota</taxon>
        <taxon>Metazoa</taxon>
        <taxon>Ecdysozoa</taxon>
        <taxon>Arthropoda</taxon>
        <taxon>Hexapoda</taxon>
        <taxon>Collembola</taxon>
        <taxon>Symphypleona</taxon>
        <taxon>Sminthuridae</taxon>
        <taxon>Allacma</taxon>
    </lineage>
</organism>
<dbReference type="Proteomes" id="UP000708208">
    <property type="component" value="Unassembled WGS sequence"/>
</dbReference>
<dbReference type="OrthoDB" id="5985073at2759"/>
<dbReference type="AlphaFoldDB" id="A0A8J2P858"/>
<reference evidence="2" key="1">
    <citation type="submission" date="2021-06" db="EMBL/GenBank/DDBJ databases">
        <authorList>
            <person name="Hodson N. C."/>
            <person name="Mongue J. A."/>
            <person name="Jaron S. K."/>
        </authorList>
    </citation>
    <scope>NUCLEOTIDE SEQUENCE</scope>
</reference>
<keyword evidence="1" id="KW-0732">Signal</keyword>
<evidence type="ECO:0000313" key="2">
    <source>
        <dbReference type="EMBL" id="CAG7729662.1"/>
    </source>
</evidence>
<name>A0A8J2P858_9HEXA</name>
<accession>A0A8J2P858</accession>
<evidence type="ECO:0000313" key="3">
    <source>
        <dbReference type="Proteomes" id="UP000708208"/>
    </source>
</evidence>
<sequence>MKHIIIPIFLIFVFGQAAISVRQKLTYYWVVHENEFPIGSDANLNSCSGQNLAKSSKTFANRIALEGSGFLRDETTVLNLGSCISDSRPCKATGGNNYNCFEKTDAPIGSNDNPLIPYVSIASNDLRFGTTGIVQEFVNKKTPQGETHNGCVRVDDSCSTCNQKDWIDFYALSEANYEWFDSHWGLSNVNFNAQSCTPLKYRT</sequence>